<dbReference type="AlphaFoldDB" id="A0A1V9EYI8"/>
<dbReference type="OrthoDB" id="9813413at2"/>
<dbReference type="EMBL" id="LWBP01000218">
    <property type="protein sequence ID" value="OQP51231.1"/>
    <property type="molecule type" value="Genomic_DNA"/>
</dbReference>
<dbReference type="RefSeq" id="WP_081169932.1">
    <property type="nucleotide sequence ID" value="NZ_LWBP01000218.1"/>
</dbReference>
<keyword evidence="3" id="KW-0804">Transcription</keyword>
<accession>A0A1V9EYI8</accession>
<evidence type="ECO:0000313" key="5">
    <source>
        <dbReference type="EMBL" id="OQP51231.1"/>
    </source>
</evidence>
<gene>
    <name evidence="5" type="ORF">A4R26_29570</name>
</gene>
<dbReference type="InterPro" id="IPR018060">
    <property type="entry name" value="HTH_AraC"/>
</dbReference>
<evidence type="ECO:0000256" key="1">
    <source>
        <dbReference type="ARBA" id="ARBA00023015"/>
    </source>
</evidence>
<dbReference type="PANTHER" id="PTHR43280">
    <property type="entry name" value="ARAC-FAMILY TRANSCRIPTIONAL REGULATOR"/>
    <property type="match status" value="1"/>
</dbReference>
<organism evidence="5 6">
    <name type="scientific">Niastella populi</name>
    <dbReference type="NCBI Taxonomy" id="550983"/>
    <lineage>
        <taxon>Bacteria</taxon>
        <taxon>Pseudomonadati</taxon>
        <taxon>Bacteroidota</taxon>
        <taxon>Chitinophagia</taxon>
        <taxon>Chitinophagales</taxon>
        <taxon>Chitinophagaceae</taxon>
        <taxon>Niastella</taxon>
    </lineage>
</organism>
<sequence length="137" mass="16048">MKKYICTAADRKKIIKAKDILDAEFNKPFSLNRLARKTGMNPTKLCELFKETQLFTPYEFLIELRAEEAIELLLKTKLRIYEIARKCGYATTEPFSKMYKRHTGMAPSKWRKLQLSAPKGTYPLIMKPLLPARYRNI</sequence>
<dbReference type="PRINTS" id="PR00032">
    <property type="entry name" value="HTHARAC"/>
</dbReference>
<dbReference type="SUPFAM" id="SSF46689">
    <property type="entry name" value="Homeodomain-like"/>
    <property type="match status" value="2"/>
</dbReference>
<proteinExistence type="predicted"/>
<dbReference type="GO" id="GO:0043565">
    <property type="term" value="F:sequence-specific DNA binding"/>
    <property type="evidence" value="ECO:0007669"/>
    <property type="project" value="InterPro"/>
</dbReference>
<dbReference type="InterPro" id="IPR020449">
    <property type="entry name" value="Tscrpt_reg_AraC-type_HTH"/>
</dbReference>
<keyword evidence="1" id="KW-0805">Transcription regulation</keyword>
<dbReference type="Pfam" id="PF12833">
    <property type="entry name" value="HTH_18"/>
    <property type="match status" value="1"/>
</dbReference>
<dbReference type="STRING" id="550983.A4R26_29570"/>
<keyword evidence="2" id="KW-0238">DNA-binding</keyword>
<evidence type="ECO:0000256" key="3">
    <source>
        <dbReference type="ARBA" id="ARBA00023163"/>
    </source>
</evidence>
<dbReference type="PROSITE" id="PS00041">
    <property type="entry name" value="HTH_ARAC_FAMILY_1"/>
    <property type="match status" value="1"/>
</dbReference>
<dbReference type="InterPro" id="IPR009057">
    <property type="entry name" value="Homeodomain-like_sf"/>
</dbReference>
<comment type="caution">
    <text evidence="5">The sequence shown here is derived from an EMBL/GenBank/DDBJ whole genome shotgun (WGS) entry which is preliminary data.</text>
</comment>
<dbReference type="GO" id="GO:0003700">
    <property type="term" value="F:DNA-binding transcription factor activity"/>
    <property type="evidence" value="ECO:0007669"/>
    <property type="project" value="InterPro"/>
</dbReference>
<dbReference type="SMART" id="SM00342">
    <property type="entry name" value="HTH_ARAC"/>
    <property type="match status" value="1"/>
</dbReference>
<evidence type="ECO:0000313" key="6">
    <source>
        <dbReference type="Proteomes" id="UP000192276"/>
    </source>
</evidence>
<dbReference type="PROSITE" id="PS01124">
    <property type="entry name" value="HTH_ARAC_FAMILY_2"/>
    <property type="match status" value="1"/>
</dbReference>
<dbReference type="Proteomes" id="UP000192276">
    <property type="component" value="Unassembled WGS sequence"/>
</dbReference>
<dbReference type="Gene3D" id="1.10.10.60">
    <property type="entry name" value="Homeodomain-like"/>
    <property type="match status" value="1"/>
</dbReference>
<protein>
    <recommendedName>
        <fullName evidence="4">HTH araC/xylS-type domain-containing protein</fullName>
    </recommendedName>
</protein>
<dbReference type="InterPro" id="IPR018062">
    <property type="entry name" value="HTH_AraC-typ_CS"/>
</dbReference>
<feature type="domain" description="HTH araC/xylS-type" evidence="4">
    <location>
        <begin position="15"/>
        <end position="113"/>
    </location>
</feature>
<dbReference type="PANTHER" id="PTHR43280:SF2">
    <property type="entry name" value="HTH-TYPE TRANSCRIPTIONAL REGULATOR EXSA"/>
    <property type="match status" value="1"/>
</dbReference>
<reference evidence="6" key="1">
    <citation type="submission" date="2016-04" db="EMBL/GenBank/DDBJ databases">
        <authorList>
            <person name="Chen L."/>
            <person name="Zhuang W."/>
            <person name="Wang G."/>
        </authorList>
    </citation>
    <scope>NUCLEOTIDE SEQUENCE [LARGE SCALE GENOMIC DNA]</scope>
    <source>
        <strain evidence="6">208</strain>
    </source>
</reference>
<name>A0A1V9EYI8_9BACT</name>
<keyword evidence="6" id="KW-1185">Reference proteome</keyword>
<evidence type="ECO:0000256" key="2">
    <source>
        <dbReference type="ARBA" id="ARBA00023125"/>
    </source>
</evidence>
<evidence type="ECO:0000259" key="4">
    <source>
        <dbReference type="PROSITE" id="PS01124"/>
    </source>
</evidence>